<sequence>MLRAAPALSYDPFHSGILLLRHKRVALVFSPHAAEDTDDGDPPLKLRGRVPGLFVRLEQRPPVKVGEEEG</sequence>
<dbReference type="EMBL" id="JAWHQM010000041">
    <property type="protein sequence ID" value="KAK5634448.1"/>
    <property type="molecule type" value="Genomic_DNA"/>
</dbReference>
<comment type="caution">
    <text evidence="1">The sequence shown here is derived from an EMBL/GenBank/DDBJ whole genome shotgun (WGS) entry which is preliminary data.</text>
</comment>
<protein>
    <submittedName>
        <fullName evidence="1">Uncharacterized protein</fullName>
    </submittedName>
</protein>
<evidence type="ECO:0000313" key="2">
    <source>
        <dbReference type="Proteomes" id="UP001305414"/>
    </source>
</evidence>
<keyword evidence="2" id="KW-1185">Reference proteome</keyword>
<organism evidence="1 2">
    <name type="scientific">Xylaria bambusicola</name>
    <dbReference type="NCBI Taxonomy" id="326684"/>
    <lineage>
        <taxon>Eukaryota</taxon>
        <taxon>Fungi</taxon>
        <taxon>Dikarya</taxon>
        <taxon>Ascomycota</taxon>
        <taxon>Pezizomycotina</taxon>
        <taxon>Sordariomycetes</taxon>
        <taxon>Xylariomycetidae</taxon>
        <taxon>Xylariales</taxon>
        <taxon>Xylariaceae</taxon>
        <taxon>Xylaria</taxon>
    </lineage>
</organism>
<accession>A0AAN7ZCP3</accession>
<gene>
    <name evidence="1" type="ORF">RRF57_010161</name>
</gene>
<reference evidence="1 2" key="1">
    <citation type="submission" date="2023-10" db="EMBL/GenBank/DDBJ databases">
        <title>Draft genome sequence of Xylaria bambusicola isolate GMP-LS, the root and basal stem rot pathogen of sugarcane in Indonesia.</title>
        <authorList>
            <person name="Selvaraj P."/>
            <person name="Muralishankar V."/>
            <person name="Muruganantham S."/>
            <person name="Sp S."/>
            <person name="Haryani S."/>
            <person name="Lau K.J.X."/>
            <person name="Naqvi N.I."/>
        </authorList>
    </citation>
    <scope>NUCLEOTIDE SEQUENCE [LARGE SCALE GENOMIC DNA]</scope>
    <source>
        <strain evidence="1">GMP-LS</strain>
    </source>
</reference>
<dbReference type="AlphaFoldDB" id="A0AAN7ZCP3"/>
<dbReference type="Proteomes" id="UP001305414">
    <property type="component" value="Unassembled WGS sequence"/>
</dbReference>
<evidence type="ECO:0000313" key="1">
    <source>
        <dbReference type="EMBL" id="KAK5634448.1"/>
    </source>
</evidence>
<name>A0AAN7ZCP3_9PEZI</name>
<proteinExistence type="predicted"/>